<proteinExistence type="predicted"/>
<dbReference type="OrthoDB" id="2231852at2759"/>
<accession>A0A9P6Y3W1</accession>
<evidence type="ECO:0000313" key="2">
    <source>
        <dbReference type="Proteomes" id="UP000717996"/>
    </source>
</evidence>
<dbReference type="AlphaFoldDB" id="A0A9P6Y3W1"/>
<dbReference type="EMBL" id="JAANIT010001948">
    <property type="protein sequence ID" value="KAG1538112.1"/>
    <property type="molecule type" value="Genomic_DNA"/>
</dbReference>
<comment type="caution">
    <text evidence="1">The sequence shown here is derived from an EMBL/GenBank/DDBJ whole genome shotgun (WGS) entry which is preliminary data.</text>
</comment>
<evidence type="ECO:0000313" key="1">
    <source>
        <dbReference type="EMBL" id="KAG1538112.1"/>
    </source>
</evidence>
<name>A0A9P6Y3W1_RHIOR</name>
<sequence length="259" mass="30133">MPFFPSKRKAKQQFHTELNWIYRNFDSFNHTKFFGFFQSYDRPTVSHRFKYIVANFISEEHKRNEILGNYNTWKRKEARLYWDQREKQRNNNFMNNFVATDKSVLLIESTSTSTFNEPNSTTTTIISVDSIGSSNTSTPITDKSDDTGIDQAKALISEALLPSNEYDCHMIGNMNVSTRFFDFQTFVQSLLDDKLLSFESYLQHILSLSSILLVGKNRVRPDLLKLLKNGTENDIINDVHKKDKDERKQISLIDLNGNT</sequence>
<organism evidence="1 2">
    <name type="scientific">Rhizopus oryzae</name>
    <name type="common">Mucormycosis agent</name>
    <name type="synonym">Rhizopus arrhizus var. delemar</name>
    <dbReference type="NCBI Taxonomy" id="64495"/>
    <lineage>
        <taxon>Eukaryota</taxon>
        <taxon>Fungi</taxon>
        <taxon>Fungi incertae sedis</taxon>
        <taxon>Mucoromycota</taxon>
        <taxon>Mucoromycotina</taxon>
        <taxon>Mucoromycetes</taxon>
        <taxon>Mucorales</taxon>
        <taxon>Mucorineae</taxon>
        <taxon>Rhizopodaceae</taxon>
        <taxon>Rhizopus</taxon>
    </lineage>
</organism>
<protein>
    <submittedName>
        <fullName evidence="1">Uncharacterized protein</fullName>
    </submittedName>
</protein>
<dbReference type="Proteomes" id="UP000717996">
    <property type="component" value="Unassembled WGS sequence"/>
</dbReference>
<reference evidence="1" key="1">
    <citation type="journal article" date="2020" name="Microb. Genom.">
        <title>Genetic diversity of clinical and environmental Mucorales isolates obtained from an investigation of mucormycosis cases among solid organ transplant recipients.</title>
        <authorList>
            <person name="Nguyen M.H."/>
            <person name="Kaul D."/>
            <person name="Muto C."/>
            <person name="Cheng S.J."/>
            <person name="Richter R.A."/>
            <person name="Bruno V.M."/>
            <person name="Liu G."/>
            <person name="Beyhan S."/>
            <person name="Sundermann A.J."/>
            <person name="Mounaud S."/>
            <person name="Pasculle A.W."/>
            <person name="Nierman W.C."/>
            <person name="Driscoll E."/>
            <person name="Cumbie R."/>
            <person name="Clancy C.J."/>
            <person name="Dupont C.L."/>
        </authorList>
    </citation>
    <scope>NUCLEOTIDE SEQUENCE</scope>
    <source>
        <strain evidence="1">GL16</strain>
    </source>
</reference>
<gene>
    <name evidence="1" type="ORF">G6F51_009966</name>
</gene>